<dbReference type="EMBL" id="QOHO01000088">
    <property type="protein sequence ID" value="RFZ76388.1"/>
    <property type="molecule type" value="Genomic_DNA"/>
</dbReference>
<name>A0A3E2N5W5_9FIRM</name>
<dbReference type="RefSeq" id="WP_117419483.1">
    <property type="nucleotide sequence ID" value="NZ_BRPJ01000100.1"/>
</dbReference>
<dbReference type="OrthoDB" id="6402664at2"/>
<sequence>MSKLLSKYLSIVATIYLLSMAIDTITIHSIPALLVLGLVLLVVNLFIKPLILLLTLPFSIITFGLFTFVVNAWTIMIADSFVSSVNMGGFLNSLLAAFIIAILQHILRDKSK</sequence>
<organism evidence="3 4">
    <name type="scientific">Lacrimispora amygdalina</name>
    <dbReference type="NCBI Taxonomy" id="253257"/>
    <lineage>
        <taxon>Bacteria</taxon>
        <taxon>Bacillati</taxon>
        <taxon>Bacillota</taxon>
        <taxon>Clostridia</taxon>
        <taxon>Lachnospirales</taxon>
        <taxon>Lachnospiraceae</taxon>
        <taxon>Lacrimispora</taxon>
    </lineage>
</organism>
<dbReference type="PANTHER" id="PTHR37309:SF1">
    <property type="entry name" value="SLR0284 PROTEIN"/>
    <property type="match status" value="1"/>
</dbReference>
<evidence type="ECO:0000313" key="5">
    <source>
        <dbReference type="Proteomes" id="UP001419084"/>
    </source>
</evidence>
<dbReference type="Pfam" id="PF04020">
    <property type="entry name" value="Phage_holin_4_2"/>
    <property type="match status" value="1"/>
</dbReference>
<feature type="transmembrane region" description="Helical" evidence="1">
    <location>
        <begin position="50"/>
        <end position="75"/>
    </location>
</feature>
<protein>
    <submittedName>
        <fullName evidence="3">Phage holin family protein</fullName>
    </submittedName>
</protein>
<dbReference type="EMBL" id="BRPJ01000100">
    <property type="protein sequence ID" value="GLB32831.1"/>
    <property type="molecule type" value="Genomic_DNA"/>
</dbReference>
<reference evidence="2 5" key="2">
    <citation type="journal article" date="2024" name="Int. J. Syst. Evol. Microbiol.">
        <title>Lacrimispora brassicae sp. nov. isolated from fermented cabbage, and proposal of Clostridium indicum Gundawar et al. 2019 and Clostridium methoxybenzovorans Mechichi et al. 1999 as heterotypic synonyms of Lacrimispora amygdalina (Parshina et al. 2003) Haas and Blanchard 2020 and Lacrimispora indolis (McClung and McCoy 1957) Haas and Blanchard 2020, respectively.</title>
        <authorList>
            <person name="Kobayashi H."/>
            <person name="Tanizawa Y."/>
            <person name="Sakamoto M."/>
            <person name="Ohkuma M."/>
            <person name="Tohno M."/>
        </authorList>
    </citation>
    <scope>NUCLEOTIDE SEQUENCE [LARGE SCALE GENOMIC DNA]</scope>
    <source>
        <strain evidence="2 5">DSM 12857</strain>
    </source>
</reference>
<dbReference type="AlphaFoldDB" id="A0A3E2N5W5"/>
<feature type="transmembrane region" description="Helical" evidence="1">
    <location>
        <begin position="15"/>
        <end position="43"/>
    </location>
</feature>
<accession>A0A3E2N5W5</accession>
<evidence type="ECO:0000313" key="4">
    <source>
        <dbReference type="Proteomes" id="UP000260680"/>
    </source>
</evidence>
<comment type="caution">
    <text evidence="3">The sequence shown here is derived from an EMBL/GenBank/DDBJ whole genome shotgun (WGS) entry which is preliminary data.</text>
</comment>
<evidence type="ECO:0000313" key="3">
    <source>
        <dbReference type="EMBL" id="RFZ76388.1"/>
    </source>
</evidence>
<dbReference type="InterPro" id="IPR007165">
    <property type="entry name" value="Phage_holin_4_2"/>
</dbReference>
<keyword evidence="1" id="KW-1133">Transmembrane helix</keyword>
<proteinExistence type="predicted"/>
<feature type="transmembrane region" description="Helical" evidence="1">
    <location>
        <begin position="87"/>
        <end position="107"/>
    </location>
</feature>
<dbReference type="Proteomes" id="UP001419084">
    <property type="component" value="Unassembled WGS sequence"/>
</dbReference>
<keyword evidence="1" id="KW-0472">Membrane</keyword>
<dbReference type="Proteomes" id="UP000260680">
    <property type="component" value="Unassembled WGS sequence"/>
</dbReference>
<keyword evidence="1" id="KW-0812">Transmembrane</keyword>
<evidence type="ECO:0000313" key="2">
    <source>
        <dbReference type="EMBL" id="GLB32831.1"/>
    </source>
</evidence>
<gene>
    <name evidence="3" type="ORF">DS742_24055</name>
    <name evidence="2" type="ORF">LAD12857_47540</name>
</gene>
<reference evidence="3 4" key="1">
    <citation type="submission" date="2018-07" db="EMBL/GenBank/DDBJ databases">
        <title>New species, Clostridium PI-S10-A1B.</title>
        <authorList>
            <person name="Krishna G."/>
            <person name="Summeta K."/>
            <person name="Shikha S."/>
            <person name="Prabhu P.B."/>
            <person name="Suresh K."/>
        </authorList>
    </citation>
    <scope>NUCLEOTIDE SEQUENCE [LARGE SCALE GENOMIC DNA]</scope>
    <source>
        <strain evidence="3 4">PI-S10-A1B</strain>
    </source>
</reference>
<dbReference type="PANTHER" id="PTHR37309">
    <property type="entry name" value="SLR0284 PROTEIN"/>
    <property type="match status" value="1"/>
</dbReference>
<evidence type="ECO:0000256" key="1">
    <source>
        <dbReference type="SAM" id="Phobius"/>
    </source>
</evidence>
<keyword evidence="5" id="KW-1185">Reference proteome</keyword>